<dbReference type="GeneID" id="97487431"/>
<accession>A0A1E7N651</accession>
<reference evidence="4" key="3">
    <citation type="submission" date="2016-08" db="EMBL/GenBank/DDBJ databases">
        <title>Sequencing, assembly and comparative genomics of S. aureofaciens ATCC 10762.</title>
        <authorList>
            <person name="Gradnigo J.S."/>
            <person name="Johnson N."/>
            <person name="Somerville G.A."/>
        </authorList>
    </citation>
    <scope>NUCLEOTIDE SEQUENCE [LARGE SCALE GENOMIC DNA]</scope>
    <source>
        <strain evidence="4">ATCC 10762 / DSM 40127 / CCM 3239 / JCM 4008 / LMG 5968 / NBRC 12843 / NCIMB 8234 / A-377</strain>
    </source>
</reference>
<reference evidence="2" key="1">
    <citation type="journal article" date="2014" name="Int. J. Syst. Evol. Microbiol.">
        <title>Complete genome sequence of Corynebacterium casei LMG S-19264T (=DSM 44701T), isolated from a smear-ripened cheese.</title>
        <authorList>
            <consortium name="US DOE Joint Genome Institute (JGI-PGF)"/>
            <person name="Walter F."/>
            <person name="Albersmeier A."/>
            <person name="Kalinowski J."/>
            <person name="Ruckert C."/>
        </authorList>
    </citation>
    <scope>NUCLEOTIDE SEQUENCE</scope>
    <source>
        <strain evidence="2">JCM 4434</strain>
    </source>
</reference>
<dbReference type="RefSeq" id="WP_030284347.1">
    <property type="nucleotide sequence ID" value="NZ_BMUB01000010.1"/>
</dbReference>
<dbReference type="EMBL" id="JPRF03000029">
    <property type="protein sequence ID" value="OEV36177.1"/>
    <property type="molecule type" value="Genomic_DNA"/>
</dbReference>
<evidence type="ECO:0000313" key="3">
    <source>
        <dbReference type="EMBL" id="OEV36177.1"/>
    </source>
</evidence>
<reference evidence="3" key="4">
    <citation type="submission" date="2016-08" db="EMBL/GenBank/DDBJ databases">
        <title>Sequencing, Assembly and Comparative Genomics of S. aureofaciens ATCC 10762.</title>
        <authorList>
            <person name="Gradnigo J.S."/>
            <person name="Johnson N."/>
            <person name="Somerville G.A."/>
        </authorList>
    </citation>
    <scope>NUCLEOTIDE SEQUENCE [LARGE SCALE GENOMIC DNA]</scope>
    <source>
        <strain evidence="3">ATCC 10762</strain>
    </source>
</reference>
<comment type="caution">
    <text evidence="3">The sequence shown here is derived from an EMBL/GenBank/DDBJ whole genome shotgun (WGS) entry which is preliminary data.</text>
</comment>
<sequence length="150" mass="14481">MAGGSTGAADGGSGGFVLKPWELHGEGREFEKLGRELGKAVSTLEQGLAALGAPWGADQPGSALAAVYGPAHGELLGGLRALAGQVGQVGAGLHTMAERTTDTDTSTADGFGGTPAPTAGTPGSVARPAVYSGTGATPGAAPAVPQDMSV</sequence>
<reference evidence="2" key="5">
    <citation type="submission" date="2020-09" db="EMBL/GenBank/DDBJ databases">
        <authorList>
            <person name="Sun Q."/>
            <person name="Ohkuma M."/>
        </authorList>
    </citation>
    <scope>NUCLEOTIDE SEQUENCE</scope>
    <source>
        <strain evidence="2">JCM 4434</strain>
    </source>
</reference>
<feature type="compositionally biased region" description="Low complexity" evidence="1">
    <location>
        <begin position="114"/>
        <end position="123"/>
    </location>
</feature>
<dbReference type="KEGG" id="kau:B6264_13520"/>
<evidence type="ECO:0008006" key="5">
    <source>
        <dbReference type="Google" id="ProtNLM"/>
    </source>
</evidence>
<feature type="compositionally biased region" description="Low complexity" evidence="1">
    <location>
        <begin position="133"/>
        <end position="143"/>
    </location>
</feature>
<dbReference type="Proteomes" id="UP000037395">
    <property type="component" value="Unassembled WGS sequence"/>
</dbReference>
<dbReference type="Gene3D" id="1.10.287.1060">
    <property type="entry name" value="ESAT-6-like"/>
    <property type="match status" value="1"/>
</dbReference>
<name>A0A1E7N651_KITAU</name>
<dbReference type="AlphaFoldDB" id="A0A1E7N651"/>
<protein>
    <recommendedName>
        <fullName evidence="5">WXG100 family type VII secretion target</fullName>
    </recommendedName>
</protein>
<dbReference type="Proteomes" id="UP000610124">
    <property type="component" value="Unassembled WGS sequence"/>
</dbReference>
<accession>A0A8H9HSN4</accession>
<gene>
    <name evidence="2" type="ORF">GCM10010502_44060</name>
    <name evidence="3" type="ORF">HS99_0030475</name>
</gene>
<dbReference type="EMBL" id="BMUB01000010">
    <property type="protein sequence ID" value="GGU86943.1"/>
    <property type="molecule type" value="Genomic_DNA"/>
</dbReference>
<evidence type="ECO:0000313" key="4">
    <source>
        <dbReference type="Proteomes" id="UP000037395"/>
    </source>
</evidence>
<keyword evidence="4" id="KW-1185">Reference proteome</keyword>
<feature type="region of interest" description="Disordered" evidence="1">
    <location>
        <begin position="98"/>
        <end position="150"/>
    </location>
</feature>
<proteinExistence type="predicted"/>
<evidence type="ECO:0000256" key="1">
    <source>
        <dbReference type="SAM" id="MobiDB-lite"/>
    </source>
</evidence>
<organism evidence="3 4">
    <name type="scientific">Kitasatospora aureofaciens</name>
    <name type="common">Streptomyces aureofaciens</name>
    <dbReference type="NCBI Taxonomy" id="1894"/>
    <lineage>
        <taxon>Bacteria</taxon>
        <taxon>Bacillati</taxon>
        <taxon>Actinomycetota</taxon>
        <taxon>Actinomycetes</taxon>
        <taxon>Kitasatosporales</taxon>
        <taxon>Streptomycetaceae</taxon>
        <taxon>Kitasatospora</taxon>
    </lineage>
</organism>
<evidence type="ECO:0000313" key="2">
    <source>
        <dbReference type="EMBL" id="GGU86943.1"/>
    </source>
</evidence>
<dbReference type="OrthoDB" id="3284120at2"/>
<reference evidence="3 4" key="2">
    <citation type="submission" date="2014-07" db="EMBL/GenBank/DDBJ databases">
        <authorList>
            <person name="Zhang J.E."/>
            <person name="Yang H."/>
            <person name="Guo J."/>
            <person name="Deng Z."/>
            <person name="Luo H."/>
            <person name="Luo M."/>
            <person name="Zhao B."/>
        </authorList>
    </citation>
    <scope>NUCLEOTIDE SEQUENCE [LARGE SCALE GENOMIC DNA]</scope>
    <source>
        <strain evidence="3">ATCC 10762</strain>
        <strain evidence="4">ATCC 10762 / DSM 40127 / CCM 3239 / JCM 4008 / LMG 5968 / NBRC 12843 / NCIMB 8234 / A-377</strain>
    </source>
</reference>